<evidence type="ECO:0000313" key="3">
    <source>
        <dbReference type="Proteomes" id="UP000248817"/>
    </source>
</evidence>
<evidence type="ECO:0000256" key="1">
    <source>
        <dbReference type="SAM" id="SignalP"/>
    </source>
</evidence>
<gene>
    <name evidence="2" type="ORF">BP00DRAFT_267549</name>
</gene>
<sequence length="78" mass="9272">MKSNAWIFTLIWRHSWMELILPFPPSHLPPTLSSFFMQHHHHPGYSYVPPQDPLNHPTSPLQRNLRHRWLIFAAILAL</sequence>
<dbReference type="Proteomes" id="UP000248817">
    <property type="component" value="Unassembled WGS sequence"/>
</dbReference>
<proteinExistence type="predicted"/>
<name>A0A2V5IEG7_9EURO</name>
<keyword evidence="1" id="KW-0732">Signal</keyword>
<accession>A0A2V5IEG7</accession>
<reference evidence="2 3" key="1">
    <citation type="submission" date="2018-02" db="EMBL/GenBank/DDBJ databases">
        <title>The genomes of Aspergillus section Nigri reveals drivers in fungal speciation.</title>
        <authorList>
            <consortium name="DOE Joint Genome Institute"/>
            <person name="Vesth T.C."/>
            <person name="Nybo J."/>
            <person name="Theobald S."/>
            <person name="Brandl J."/>
            <person name="Frisvad J.C."/>
            <person name="Nielsen K.F."/>
            <person name="Lyhne E.K."/>
            <person name="Kogle M.E."/>
            <person name="Kuo A."/>
            <person name="Riley R."/>
            <person name="Clum A."/>
            <person name="Nolan M."/>
            <person name="Lipzen A."/>
            <person name="Salamov A."/>
            <person name="Henrissat B."/>
            <person name="Wiebenga A."/>
            <person name="De vries R.P."/>
            <person name="Grigoriev I.V."/>
            <person name="Mortensen U.H."/>
            <person name="Andersen M.R."/>
            <person name="Baker S.E."/>
        </authorList>
    </citation>
    <scope>NUCLEOTIDE SEQUENCE [LARGE SCALE GENOMIC DNA]</scope>
    <source>
        <strain evidence="2 3">CBS 114.80</strain>
    </source>
</reference>
<dbReference type="AlphaFoldDB" id="A0A2V5IEG7"/>
<feature type="signal peptide" evidence="1">
    <location>
        <begin position="1"/>
        <end position="22"/>
    </location>
</feature>
<protein>
    <submittedName>
        <fullName evidence="2">Uncharacterized protein</fullName>
    </submittedName>
</protein>
<dbReference type="EMBL" id="KZ825471">
    <property type="protein sequence ID" value="PYI35155.1"/>
    <property type="molecule type" value="Genomic_DNA"/>
</dbReference>
<keyword evidence="3" id="KW-1185">Reference proteome</keyword>
<evidence type="ECO:0000313" key="2">
    <source>
        <dbReference type="EMBL" id="PYI35155.1"/>
    </source>
</evidence>
<organism evidence="2 3">
    <name type="scientific">Aspergillus indologenus CBS 114.80</name>
    <dbReference type="NCBI Taxonomy" id="1450541"/>
    <lineage>
        <taxon>Eukaryota</taxon>
        <taxon>Fungi</taxon>
        <taxon>Dikarya</taxon>
        <taxon>Ascomycota</taxon>
        <taxon>Pezizomycotina</taxon>
        <taxon>Eurotiomycetes</taxon>
        <taxon>Eurotiomycetidae</taxon>
        <taxon>Eurotiales</taxon>
        <taxon>Aspergillaceae</taxon>
        <taxon>Aspergillus</taxon>
        <taxon>Aspergillus subgen. Circumdati</taxon>
    </lineage>
</organism>
<feature type="chain" id="PRO_5016037731" evidence="1">
    <location>
        <begin position="23"/>
        <end position="78"/>
    </location>
</feature>